<evidence type="ECO:0000256" key="2">
    <source>
        <dbReference type="ARBA" id="ARBA00004273"/>
    </source>
</evidence>
<evidence type="ECO:0000313" key="24">
    <source>
        <dbReference type="EMBL" id="KPM40697.1"/>
    </source>
</evidence>
<evidence type="ECO:0000259" key="23">
    <source>
        <dbReference type="PROSITE" id="PS51891"/>
    </source>
</evidence>
<dbReference type="PROSITE" id="PS51891">
    <property type="entry name" value="CENP_V_GFA"/>
    <property type="match status" value="1"/>
</dbReference>
<keyword evidence="18" id="KW-0496">Mitochondrion</keyword>
<dbReference type="InterPro" id="IPR036615">
    <property type="entry name" value="Mur_ligase_C_dom_sf"/>
</dbReference>
<evidence type="ECO:0000256" key="8">
    <source>
        <dbReference type="ARBA" id="ARBA00013025"/>
    </source>
</evidence>
<keyword evidence="12" id="KW-0479">Metal-binding</keyword>
<protein>
    <recommendedName>
        <fullName evidence="8">tetrahydrofolate synthase</fullName>
        <ecNumber evidence="8">6.3.2.17</ecNumber>
    </recommendedName>
    <alternativeName>
        <fullName evidence="21">Folylpoly-gamma-glutamate synthetase</fullName>
    </alternativeName>
    <alternativeName>
        <fullName evidence="20">Tetrahydrofolylpolyglutamate synthase</fullName>
    </alternativeName>
</protein>
<dbReference type="GO" id="GO:0005759">
    <property type="term" value="C:mitochondrial matrix"/>
    <property type="evidence" value="ECO:0007669"/>
    <property type="project" value="UniProtKB-SubCell"/>
</dbReference>
<keyword evidence="16" id="KW-0067">ATP-binding</keyword>
<dbReference type="STRING" id="78410.A0A0P7BI79"/>
<keyword evidence="25" id="KW-1185">Reference proteome</keyword>
<dbReference type="NCBIfam" id="TIGR01499">
    <property type="entry name" value="folC"/>
    <property type="match status" value="1"/>
</dbReference>
<proteinExistence type="inferred from homology"/>
<evidence type="ECO:0000256" key="21">
    <source>
        <dbReference type="ARBA" id="ARBA00030876"/>
    </source>
</evidence>
<dbReference type="GO" id="GO:0006730">
    <property type="term" value="P:one-carbon metabolic process"/>
    <property type="evidence" value="ECO:0007669"/>
    <property type="project" value="UniProtKB-KW"/>
</dbReference>
<comment type="similarity">
    <text evidence="7">Belongs to the folylpolyglutamate synthase family.</text>
</comment>
<comment type="cofactor">
    <cofactor evidence="1">
        <name>a monovalent cation</name>
        <dbReference type="ChEBI" id="CHEBI:60242"/>
    </cofactor>
</comment>
<evidence type="ECO:0000256" key="19">
    <source>
        <dbReference type="ARBA" id="ARBA00023136"/>
    </source>
</evidence>
<name>A0A0P7BI79_9HYPO</name>
<keyword evidence="15" id="KW-0862">Zinc</keyword>
<evidence type="ECO:0000256" key="11">
    <source>
        <dbReference type="ARBA" id="ARBA00022598"/>
    </source>
</evidence>
<dbReference type="GO" id="GO:0004326">
    <property type="term" value="F:tetrahydrofolylpolyglutamate synthase activity"/>
    <property type="evidence" value="ECO:0007669"/>
    <property type="project" value="UniProtKB-EC"/>
</dbReference>
<reference evidence="24 25" key="1">
    <citation type="submission" date="2015-09" db="EMBL/GenBank/DDBJ databases">
        <title>Draft genome of a European isolate of the apple canker pathogen Neonectria ditissima.</title>
        <authorList>
            <person name="Gomez-Cortecero A."/>
            <person name="Harrison R.J."/>
            <person name="Armitage A.D."/>
        </authorList>
    </citation>
    <scope>NUCLEOTIDE SEQUENCE [LARGE SCALE GENOMIC DNA]</scope>
    <source>
        <strain evidence="24 25">R09/05</strain>
    </source>
</reference>
<dbReference type="InterPro" id="IPR018109">
    <property type="entry name" value="Folylpolyglutamate_synth_CS"/>
</dbReference>
<dbReference type="GO" id="GO:0005743">
    <property type="term" value="C:mitochondrial inner membrane"/>
    <property type="evidence" value="ECO:0007669"/>
    <property type="project" value="UniProtKB-SubCell"/>
</dbReference>
<evidence type="ECO:0000256" key="13">
    <source>
        <dbReference type="ARBA" id="ARBA00022741"/>
    </source>
</evidence>
<keyword evidence="14" id="KW-0999">Mitochondrion inner membrane</keyword>
<keyword evidence="17" id="KW-0460">Magnesium</keyword>
<evidence type="ECO:0000256" key="9">
    <source>
        <dbReference type="ARBA" id="ARBA00022490"/>
    </source>
</evidence>
<evidence type="ECO:0000256" key="7">
    <source>
        <dbReference type="ARBA" id="ARBA00008276"/>
    </source>
</evidence>
<evidence type="ECO:0000256" key="15">
    <source>
        <dbReference type="ARBA" id="ARBA00022833"/>
    </source>
</evidence>
<dbReference type="FunFam" id="3.90.190.20:FF:000031">
    <property type="entry name" value="Folylpolyglutamate synthase"/>
    <property type="match status" value="1"/>
</dbReference>
<gene>
    <name evidence="24" type="ORF">AK830_g5872</name>
</gene>
<dbReference type="InterPro" id="IPR036565">
    <property type="entry name" value="Mur-like_cat_sf"/>
</dbReference>
<keyword evidence="13" id="KW-0547">Nucleotide-binding</keyword>
<comment type="catalytic activity">
    <reaction evidence="22">
        <text>(6S)-5,6,7,8-tetrahydrofolyl-(gamma-L-Glu)(n) + L-glutamate + ATP = (6S)-5,6,7,8-tetrahydrofolyl-(gamma-L-Glu)(n+1) + ADP + phosphate + H(+)</text>
        <dbReference type="Rhea" id="RHEA:10580"/>
        <dbReference type="Rhea" id="RHEA-COMP:14738"/>
        <dbReference type="Rhea" id="RHEA-COMP:14740"/>
        <dbReference type="ChEBI" id="CHEBI:15378"/>
        <dbReference type="ChEBI" id="CHEBI:29985"/>
        <dbReference type="ChEBI" id="CHEBI:30616"/>
        <dbReference type="ChEBI" id="CHEBI:43474"/>
        <dbReference type="ChEBI" id="CHEBI:141005"/>
        <dbReference type="ChEBI" id="CHEBI:456216"/>
        <dbReference type="EC" id="6.3.2.17"/>
    </reaction>
</comment>
<dbReference type="SUPFAM" id="SSF51316">
    <property type="entry name" value="Mss4-like"/>
    <property type="match status" value="2"/>
</dbReference>
<dbReference type="InterPro" id="IPR006913">
    <property type="entry name" value="CENP-V/GFA"/>
</dbReference>
<dbReference type="SUPFAM" id="SSF53244">
    <property type="entry name" value="MurD-like peptide ligases, peptide-binding domain"/>
    <property type="match status" value="1"/>
</dbReference>
<evidence type="ECO:0000256" key="18">
    <source>
        <dbReference type="ARBA" id="ARBA00023128"/>
    </source>
</evidence>
<comment type="pathway">
    <text evidence="5">Cofactor biosynthesis; tetrahydrofolylpolyglutamate biosynthesis.</text>
</comment>
<dbReference type="PANTHER" id="PTHR11136:SF5">
    <property type="entry name" value="FOLYLPOLYGLUTAMATE SYNTHASE, MITOCHONDRIAL"/>
    <property type="match status" value="1"/>
</dbReference>
<evidence type="ECO:0000256" key="22">
    <source>
        <dbReference type="ARBA" id="ARBA00047493"/>
    </source>
</evidence>
<evidence type="ECO:0000256" key="5">
    <source>
        <dbReference type="ARBA" id="ARBA00005150"/>
    </source>
</evidence>
<dbReference type="UniPathway" id="UPA00850"/>
<evidence type="ECO:0000256" key="6">
    <source>
        <dbReference type="ARBA" id="ARBA00005495"/>
    </source>
</evidence>
<dbReference type="PROSITE" id="PS01011">
    <property type="entry name" value="FOLYLPOLYGLU_SYNT_1"/>
    <property type="match status" value="1"/>
</dbReference>
<comment type="caution">
    <text evidence="24">The sequence shown here is derived from an EMBL/GenBank/DDBJ whole genome shotgun (WGS) entry which is preliminary data.</text>
</comment>
<dbReference type="PROSITE" id="PS01012">
    <property type="entry name" value="FOLYLPOLYGLU_SYNT_2"/>
    <property type="match status" value="1"/>
</dbReference>
<dbReference type="GO" id="GO:0005524">
    <property type="term" value="F:ATP binding"/>
    <property type="evidence" value="ECO:0007669"/>
    <property type="project" value="UniProtKB-KW"/>
</dbReference>
<feature type="domain" description="CENP-V/GFA" evidence="23">
    <location>
        <begin position="10"/>
        <end position="128"/>
    </location>
</feature>
<dbReference type="Gene3D" id="3.90.1590.10">
    <property type="entry name" value="glutathione-dependent formaldehyde- activating enzyme (gfa)"/>
    <property type="match status" value="2"/>
</dbReference>
<keyword evidence="9" id="KW-0963">Cytoplasm</keyword>
<dbReference type="GO" id="GO:0016846">
    <property type="term" value="F:carbon-sulfur lyase activity"/>
    <property type="evidence" value="ECO:0007669"/>
    <property type="project" value="InterPro"/>
</dbReference>
<accession>A0A0P7BI79</accession>
<dbReference type="EMBL" id="LKCW01000078">
    <property type="protein sequence ID" value="KPM40697.1"/>
    <property type="molecule type" value="Genomic_DNA"/>
</dbReference>
<dbReference type="FunFam" id="3.40.1190.10:FF:000009">
    <property type="entry name" value="Folylpolyglutamate synthase"/>
    <property type="match status" value="1"/>
</dbReference>
<dbReference type="EC" id="6.3.2.17" evidence="8"/>
<keyword evidence="11" id="KW-0436">Ligase</keyword>
<evidence type="ECO:0000313" key="25">
    <source>
        <dbReference type="Proteomes" id="UP000050424"/>
    </source>
</evidence>
<dbReference type="SUPFAM" id="SSF53623">
    <property type="entry name" value="MurD-like peptide ligases, catalytic domain"/>
    <property type="match status" value="1"/>
</dbReference>
<evidence type="ECO:0000256" key="3">
    <source>
        <dbReference type="ARBA" id="ARBA00004305"/>
    </source>
</evidence>
<sequence length="843" mass="92980">MSESDDIKTLEAKCFCGSVHFTVDIPKSSLPLRTHLCHCSLCRFSLGSPCVFHTNFPEGITPKFVEPSSETNMTPYFAVGVGDSFNFCSTCGCHIAAIGLDKGNWTVATSIFTDYGPETFQIGKHIYSKSVKGGGIAQMLSHVGGRELDVFNPPEDRPDAKLVESEPEVGADGKDRMRAKCHCGGVSFTFPRPTEEVINDEYMSTFVSHVDKTKWHACFDACEDCRLVNGTHVVGWSFIPLALCEPPIKPDLLIGTAKTYRSSPDVLRSFCGTCGATLFFAAEERRPTDRQQVVDIATGVLRAPEGGMAENWLTWRARISWLDSGKRFDGEFIEALQEGMNKYVLEKEASATKDAGTGWTPKDAIDALNSLQTPFDIIEARRKAGIRPDAVSIREMRTYLHRIGYSPADLDRLNVVHVAGTKGKGSTCAFVDSILAQYQRSLAIPGKTGLFTSPHLIAVRERIRINSRPISEALFAKYFFEVWDRLESSVKAEQDTLMAPRPIYARYLTLMSWHVFLQEGVDVAVYETGIGGEYDATNVVERPVASGISTLGIDHVFALGNTVGKIAWHKAGIMKYGSPAFTIEQVPEAAEVLRERAVEKKVSLQVLEIDPRLRAVKIRPDAAFQKRNASLAVALAETALQKLGVSVPPKTDPLPVEFVDGLEKVVWRGRCEVKPEGKVTWHVDGAHTSDSLKVAAKWFNEEISNRPGPRVMIFNQQGRSEAVDFLESIQKAIKREGQPAFDHAIFCTNVTYAATGYKRDFVNRQFDPADIDKMTMQHRFAKKWSSIDPDSTVKVMPTIGHSIDYARQLGEGLPEGESVQAFITGSLHLVGGALGILEKADAL</sequence>
<comment type="similarity">
    <text evidence="6">Belongs to the Gfa family.</text>
</comment>
<dbReference type="InterPro" id="IPR001645">
    <property type="entry name" value="Folylpolyglutamate_synth"/>
</dbReference>
<organism evidence="24 25">
    <name type="scientific">Neonectria ditissima</name>
    <dbReference type="NCBI Taxonomy" id="78410"/>
    <lineage>
        <taxon>Eukaryota</taxon>
        <taxon>Fungi</taxon>
        <taxon>Dikarya</taxon>
        <taxon>Ascomycota</taxon>
        <taxon>Pezizomycotina</taxon>
        <taxon>Sordariomycetes</taxon>
        <taxon>Hypocreomycetidae</taxon>
        <taxon>Hypocreales</taxon>
        <taxon>Nectriaceae</taxon>
        <taxon>Neonectria</taxon>
    </lineage>
</organism>
<dbReference type="OrthoDB" id="5212574at2759"/>
<evidence type="ECO:0000256" key="4">
    <source>
        <dbReference type="ARBA" id="ARBA00004496"/>
    </source>
</evidence>
<dbReference type="InterPro" id="IPR011057">
    <property type="entry name" value="Mss4-like_sf"/>
</dbReference>
<evidence type="ECO:0000256" key="12">
    <source>
        <dbReference type="ARBA" id="ARBA00022723"/>
    </source>
</evidence>
<dbReference type="Proteomes" id="UP000050424">
    <property type="component" value="Unassembled WGS sequence"/>
</dbReference>
<dbReference type="Pfam" id="PF04828">
    <property type="entry name" value="GFA"/>
    <property type="match status" value="1"/>
</dbReference>
<keyword evidence="19" id="KW-0472">Membrane</keyword>
<evidence type="ECO:0000256" key="16">
    <source>
        <dbReference type="ARBA" id="ARBA00022840"/>
    </source>
</evidence>
<dbReference type="PANTHER" id="PTHR11136">
    <property type="entry name" value="FOLYLPOLYGLUTAMATE SYNTHASE-RELATED"/>
    <property type="match status" value="1"/>
</dbReference>
<evidence type="ECO:0000256" key="17">
    <source>
        <dbReference type="ARBA" id="ARBA00022842"/>
    </source>
</evidence>
<evidence type="ECO:0000256" key="20">
    <source>
        <dbReference type="ARBA" id="ARBA00030592"/>
    </source>
</evidence>
<dbReference type="GO" id="GO:0046872">
    <property type="term" value="F:metal ion binding"/>
    <property type="evidence" value="ECO:0007669"/>
    <property type="project" value="UniProtKB-KW"/>
</dbReference>
<dbReference type="GO" id="GO:0005829">
    <property type="term" value="C:cytosol"/>
    <property type="evidence" value="ECO:0007669"/>
    <property type="project" value="TreeGrafter"/>
</dbReference>
<dbReference type="Gene3D" id="3.40.1190.10">
    <property type="entry name" value="Mur-like, catalytic domain"/>
    <property type="match status" value="1"/>
</dbReference>
<keyword evidence="10" id="KW-0554">One-carbon metabolism</keyword>
<dbReference type="AlphaFoldDB" id="A0A0P7BI79"/>
<evidence type="ECO:0000256" key="10">
    <source>
        <dbReference type="ARBA" id="ARBA00022563"/>
    </source>
</evidence>
<evidence type="ECO:0000256" key="1">
    <source>
        <dbReference type="ARBA" id="ARBA00001944"/>
    </source>
</evidence>
<dbReference type="Gene3D" id="3.90.190.20">
    <property type="entry name" value="Mur ligase, C-terminal domain"/>
    <property type="match status" value="1"/>
</dbReference>
<comment type="subcellular location">
    <subcellularLocation>
        <location evidence="4">Cytoplasm</location>
    </subcellularLocation>
    <subcellularLocation>
        <location evidence="2">Mitochondrion inner membrane</location>
    </subcellularLocation>
    <subcellularLocation>
        <location evidence="3">Mitochondrion matrix</location>
    </subcellularLocation>
</comment>
<evidence type="ECO:0000256" key="14">
    <source>
        <dbReference type="ARBA" id="ARBA00022792"/>
    </source>
</evidence>